<evidence type="ECO:0000313" key="2">
    <source>
        <dbReference type="EMBL" id="JAG91961.1"/>
    </source>
</evidence>
<accession>A0A0C9RWK2</accession>
<name>A0A0C9RWK2_AMBAM</name>
<reference evidence="2" key="1">
    <citation type="journal article" date="2015" name="PLoS ONE">
        <title>An Insight into the Sialome of the Lone Star Tick, Amblyomma americanum, with a Glimpse on Its Time Dependent Gene Expression.</title>
        <authorList>
            <person name="Karim S."/>
            <person name="Ribeiro J.M."/>
        </authorList>
    </citation>
    <scope>NUCLEOTIDE SEQUENCE</scope>
    <source>
        <tissue evidence="2">Salivary gland</tissue>
    </source>
</reference>
<organism evidence="2">
    <name type="scientific">Amblyomma americanum</name>
    <name type="common">Lone star tick</name>
    <dbReference type="NCBI Taxonomy" id="6943"/>
    <lineage>
        <taxon>Eukaryota</taxon>
        <taxon>Metazoa</taxon>
        <taxon>Ecdysozoa</taxon>
        <taxon>Arthropoda</taxon>
        <taxon>Chelicerata</taxon>
        <taxon>Arachnida</taxon>
        <taxon>Acari</taxon>
        <taxon>Parasitiformes</taxon>
        <taxon>Ixodida</taxon>
        <taxon>Ixodoidea</taxon>
        <taxon>Ixodidae</taxon>
        <taxon>Amblyomminae</taxon>
        <taxon>Amblyomma</taxon>
    </lineage>
</organism>
<dbReference type="AlphaFoldDB" id="A0A0C9RWK2"/>
<evidence type="ECO:0000256" key="1">
    <source>
        <dbReference type="SAM" id="SignalP"/>
    </source>
</evidence>
<feature type="chain" id="PRO_5002202523" evidence="1">
    <location>
        <begin position="20"/>
        <end position="120"/>
    </location>
</feature>
<feature type="signal peptide" evidence="1">
    <location>
        <begin position="1"/>
        <end position="19"/>
    </location>
</feature>
<sequence>MCLSPAFYFLLIWFPFTQSASTHLTLGRGYSINILDTDGGQRTVGCLYNYTDGQKTIQGIRQRQGEECIYATGTTRHKACLAAAIGGQYIVTTRLGLKKLPICSGAGLSADRTSPQCSKR</sequence>
<proteinExistence type="evidence at transcript level"/>
<dbReference type="EMBL" id="GBZX01000779">
    <property type="protein sequence ID" value="JAG91961.1"/>
    <property type="molecule type" value="mRNA"/>
</dbReference>
<protein>
    <submittedName>
        <fullName evidence="2">Putative secreted protein</fullName>
    </submittedName>
</protein>
<keyword evidence="1" id="KW-0732">Signal</keyword>